<comment type="cofactor">
    <cofactor evidence="1">
        <name>[4Fe-4S] cluster</name>
        <dbReference type="ChEBI" id="CHEBI:49883"/>
    </cofactor>
</comment>
<dbReference type="GO" id="GO:0046872">
    <property type="term" value="F:metal ion binding"/>
    <property type="evidence" value="ECO:0007669"/>
    <property type="project" value="UniProtKB-KW"/>
</dbReference>
<comment type="pathway">
    <text evidence="2">Protein modification; peptidyl-diphthamide biosynthesis.</text>
</comment>
<evidence type="ECO:0000313" key="9">
    <source>
        <dbReference type="Proteomes" id="UP001516023"/>
    </source>
</evidence>
<dbReference type="InterPro" id="IPR042263">
    <property type="entry name" value="DPH1/DPH2_1"/>
</dbReference>
<keyword evidence="4" id="KW-0479">Metal-binding</keyword>
<dbReference type="Pfam" id="PF01866">
    <property type="entry name" value="Diphthamide_syn"/>
    <property type="match status" value="2"/>
</dbReference>
<feature type="region of interest" description="Disordered" evidence="7">
    <location>
        <begin position="602"/>
        <end position="633"/>
    </location>
</feature>
<evidence type="ECO:0000256" key="7">
    <source>
        <dbReference type="SAM" id="MobiDB-lite"/>
    </source>
</evidence>
<protein>
    <recommendedName>
        <fullName evidence="10">2-(3-amino-3-carboxypropyl)histidine synthase</fullName>
    </recommendedName>
</protein>
<sequence length="712" mass="78589">MSTPKIMFDDGSRIILQDTAADFPEHRDAASSVRGNIPIDVYYETVRVAKEVVDKLDWDDSHRGRLLRSCAVNNADGVDAARVSDDSDDGFICRVALQFPDELLSDASQVTWIMEEAIVTAYKAKLVGMLNDIDGKHQQMPPLIQRHLENLPLVFILGDSTYGSCCPDEVAAQHLNADVLVHYGYACLSNFSEKIPVVYAFGIGVAASGSNSDVLASKDGGFTCVWSECADLVSKQVDDERRNRKILLLYDVTYHHAIEELQSKLEGIKGVNAVVLGAVPKQHLTVTARLDNLQIRCCNDITDCHNTTPCANDIGNTTSASCSATVCCQSSADVDSKNEMIAHKMSHQTCRKPEGNFNHAGDSNTIDRANEQEHYIPRSMGGLEIPDDLQLSQYTLLYVGDDMNIDSSNEGTNRNTRLLHILLRCTATDGCQSIWSYSPIRCSLNCDVLKSPLSPTNSTTFSTFLSRTLRRRYFLIQKAKLATTIGILIGTTTSSASFRHLLTRVRHRIQTTGRTAYTFAVGKLASSSSKVSNFAEIDCFVLIACQESIAKFWRMEREEMIVPVITPLELDVALGLREWDGRYSCDFGDLVRWDKDDGIDDGYNDNSTPAELSKSIKPADADKKGDVSQDDDQPFFSMISGKYEHSRAPKLSSPTDLQDLPGKGQLLEYRSEAAEFLRNREYKGLEANVGQTEAKAAIIGKAGIASNYGEEI</sequence>
<evidence type="ECO:0000256" key="5">
    <source>
        <dbReference type="ARBA" id="ARBA00023004"/>
    </source>
</evidence>
<dbReference type="InterPro" id="IPR016435">
    <property type="entry name" value="DPH1/DPH2"/>
</dbReference>
<gene>
    <name evidence="8" type="ORF">HJC23_003405</name>
</gene>
<feature type="compositionally biased region" description="Basic and acidic residues" evidence="7">
    <location>
        <begin position="617"/>
        <end position="627"/>
    </location>
</feature>
<dbReference type="Gene3D" id="3.40.50.11860">
    <property type="entry name" value="Diphthamide synthesis DPH1/DPH2 domain 3"/>
    <property type="match status" value="1"/>
</dbReference>
<proteinExistence type="inferred from homology"/>
<evidence type="ECO:0000256" key="6">
    <source>
        <dbReference type="ARBA" id="ARBA00023014"/>
    </source>
</evidence>
<evidence type="ECO:0000256" key="1">
    <source>
        <dbReference type="ARBA" id="ARBA00001966"/>
    </source>
</evidence>
<accession>A0ABD3QYA5</accession>
<comment type="caution">
    <text evidence="8">The sequence shown here is derived from an EMBL/GenBank/DDBJ whole genome shotgun (WGS) entry which is preliminary data.</text>
</comment>
<dbReference type="FunFam" id="3.40.50.11860:FF:000001">
    <property type="entry name" value="2-(3-amino-3-carboxypropyl)histidine synthase subunit 2"/>
    <property type="match status" value="1"/>
</dbReference>
<name>A0ABD3QYA5_9STRA</name>
<comment type="similarity">
    <text evidence="3">Belongs to the DPH1/DPH2 family. DPH2 subfamily.</text>
</comment>
<dbReference type="NCBIfam" id="TIGR00322">
    <property type="entry name" value="diphth2_R"/>
    <property type="match status" value="2"/>
</dbReference>
<dbReference type="InterPro" id="IPR042265">
    <property type="entry name" value="DPH1/DPH2_3"/>
</dbReference>
<dbReference type="AlphaFoldDB" id="A0ABD3QYA5"/>
<dbReference type="Proteomes" id="UP001516023">
    <property type="component" value="Unassembled WGS sequence"/>
</dbReference>
<dbReference type="PANTHER" id="PTHR10762">
    <property type="entry name" value="DIPHTHAMIDE BIOSYNTHESIS PROTEIN"/>
    <property type="match status" value="1"/>
</dbReference>
<keyword evidence="9" id="KW-1185">Reference proteome</keyword>
<organism evidence="8 9">
    <name type="scientific">Cyclotella cryptica</name>
    <dbReference type="NCBI Taxonomy" id="29204"/>
    <lineage>
        <taxon>Eukaryota</taxon>
        <taxon>Sar</taxon>
        <taxon>Stramenopiles</taxon>
        <taxon>Ochrophyta</taxon>
        <taxon>Bacillariophyta</taxon>
        <taxon>Coscinodiscophyceae</taxon>
        <taxon>Thalassiosirophycidae</taxon>
        <taxon>Stephanodiscales</taxon>
        <taxon>Stephanodiscaceae</taxon>
        <taxon>Cyclotella</taxon>
    </lineage>
</organism>
<keyword evidence="5" id="KW-0408">Iron</keyword>
<evidence type="ECO:0000256" key="4">
    <source>
        <dbReference type="ARBA" id="ARBA00022723"/>
    </source>
</evidence>
<dbReference type="GO" id="GO:0051536">
    <property type="term" value="F:iron-sulfur cluster binding"/>
    <property type="evidence" value="ECO:0007669"/>
    <property type="project" value="UniProtKB-KW"/>
</dbReference>
<evidence type="ECO:0000256" key="3">
    <source>
        <dbReference type="ARBA" id="ARBA00006179"/>
    </source>
</evidence>
<evidence type="ECO:0008006" key="10">
    <source>
        <dbReference type="Google" id="ProtNLM"/>
    </source>
</evidence>
<evidence type="ECO:0000256" key="2">
    <source>
        <dbReference type="ARBA" id="ARBA00005156"/>
    </source>
</evidence>
<dbReference type="Gene3D" id="3.40.50.11840">
    <property type="entry name" value="Diphthamide synthesis DPH1/DPH2 domain 1"/>
    <property type="match status" value="1"/>
</dbReference>
<dbReference type="PANTHER" id="PTHR10762:SF2">
    <property type="entry name" value="2-(3-AMINO-3-CARBOXYPROPYL)HISTIDINE SYNTHASE SUBUNIT 2"/>
    <property type="match status" value="1"/>
</dbReference>
<keyword evidence="6" id="KW-0411">Iron-sulfur</keyword>
<dbReference type="EMBL" id="JABMIG020000015">
    <property type="protein sequence ID" value="KAL3803130.1"/>
    <property type="molecule type" value="Genomic_DNA"/>
</dbReference>
<dbReference type="SFLD" id="SFLDG01121">
    <property type="entry name" value="Diphthamide_biosynthesis"/>
    <property type="match status" value="1"/>
</dbReference>
<evidence type="ECO:0000313" key="8">
    <source>
        <dbReference type="EMBL" id="KAL3803130.1"/>
    </source>
</evidence>
<reference evidence="8 9" key="1">
    <citation type="journal article" date="2020" name="G3 (Bethesda)">
        <title>Improved Reference Genome for Cyclotella cryptica CCMP332, a Model for Cell Wall Morphogenesis, Salinity Adaptation, and Lipid Production in Diatoms (Bacillariophyta).</title>
        <authorList>
            <person name="Roberts W.R."/>
            <person name="Downey K.M."/>
            <person name="Ruck E.C."/>
            <person name="Traller J.C."/>
            <person name="Alverson A.J."/>
        </authorList>
    </citation>
    <scope>NUCLEOTIDE SEQUENCE [LARGE SCALE GENOMIC DNA]</scope>
    <source>
        <strain evidence="8 9">CCMP332</strain>
    </source>
</reference>
<dbReference type="SFLD" id="SFLDS00032">
    <property type="entry name" value="Radical_SAM_3-amino-3-carboxyp"/>
    <property type="match status" value="1"/>
</dbReference>